<dbReference type="SUPFAM" id="SSF56801">
    <property type="entry name" value="Acetyl-CoA synthetase-like"/>
    <property type="match status" value="1"/>
</dbReference>
<feature type="domain" description="AMP-binding enzyme C-terminal" evidence="2">
    <location>
        <begin position="110"/>
        <end position="178"/>
    </location>
</feature>
<evidence type="ECO:0000313" key="4">
    <source>
        <dbReference type="Proteomes" id="UP000245764"/>
    </source>
</evidence>
<dbReference type="Gene3D" id="2.30.38.10">
    <property type="entry name" value="Luciferase, Domain 3"/>
    <property type="match status" value="1"/>
</dbReference>
<dbReference type="InterPro" id="IPR045851">
    <property type="entry name" value="AMP-bd_C_sf"/>
</dbReference>
<gene>
    <name evidence="3" type="ORF">ZT1E4_G4245</name>
</gene>
<dbReference type="GO" id="GO:0016405">
    <property type="term" value="F:CoA-ligase activity"/>
    <property type="evidence" value="ECO:0007669"/>
    <property type="project" value="TreeGrafter"/>
</dbReference>
<dbReference type="Gene3D" id="3.30.300.30">
    <property type="match status" value="1"/>
</dbReference>
<dbReference type="InterPro" id="IPR000873">
    <property type="entry name" value="AMP-dep_synth/lig_dom"/>
</dbReference>
<evidence type="ECO:0000259" key="1">
    <source>
        <dbReference type="Pfam" id="PF00501"/>
    </source>
</evidence>
<dbReference type="Pfam" id="PF00501">
    <property type="entry name" value="AMP-binding"/>
    <property type="match status" value="1"/>
</dbReference>
<dbReference type="PANTHER" id="PTHR24096">
    <property type="entry name" value="LONG-CHAIN-FATTY-ACID--COA LIGASE"/>
    <property type="match status" value="1"/>
</dbReference>
<evidence type="ECO:0008006" key="5">
    <source>
        <dbReference type="Google" id="ProtNLM"/>
    </source>
</evidence>
<dbReference type="Pfam" id="PF13193">
    <property type="entry name" value="AMP-binding_C"/>
    <property type="match status" value="1"/>
</dbReference>
<dbReference type="InterPro" id="IPR025110">
    <property type="entry name" value="AMP-bd_C"/>
</dbReference>
<evidence type="ECO:0000313" key="3">
    <source>
        <dbReference type="EMBL" id="SMR48853.1"/>
    </source>
</evidence>
<dbReference type="AlphaFoldDB" id="A0A2H1G5L6"/>
<reference evidence="4" key="1">
    <citation type="submission" date="2017-05" db="EMBL/GenBank/DDBJ databases">
        <authorList>
            <person name="Song R."/>
            <person name="Chenine A.L."/>
            <person name="Ruprecht R.M."/>
        </authorList>
    </citation>
    <scope>NUCLEOTIDE SEQUENCE [LARGE SCALE GENOMIC DNA]</scope>
</reference>
<dbReference type="Gene3D" id="3.40.50.980">
    <property type="match status" value="1"/>
</dbReference>
<protein>
    <recommendedName>
        <fullName evidence="5">AMP-dependent synthetase/ligase domain-containing protein</fullName>
    </recommendedName>
</protein>
<organism evidence="3 4">
    <name type="scientific">Zymoseptoria tritici ST99CH_1E4</name>
    <dbReference type="NCBI Taxonomy" id="1276532"/>
    <lineage>
        <taxon>Eukaryota</taxon>
        <taxon>Fungi</taxon>
        <taxon>Dikarya</taxon>
        <taxon>Ascomycota</taxon>
        <taxon>Pezizomycotina</taxon>
        <taxon>Dothideomycetes</taxon>
        <taxon>Dothideomycetidae</taxon>
        <taxon>Mycosphaerellales</taxon>
        <taxon>Mycosphaerellaceae</taxon>
        <taxon>Zymoseptoria</taxon>
    </lineage>
</organism>
<dbReference type="Proteomes" id="UP000245764">
    <property type="component" value="Chromosome 3"/>
</dbReference>
<sequence length="187" mass="20550">MTEVTCGSIIQEEPQDTGTIGKLLPNTKLKLIDDDGKEVGYDTPGEMCIQAPNVMLGYWKNETATREALMDGGWLKTGDVGVINKEGYVWIVDRKKELIKVNALQVAPAELEDQLLKSSIIADAAVVGVTIQDEEWPCAYVVLADSVEAKKTTPRQIQDWFRPRVARHKALVGGVKFVVIGPICHMG</sequence>
<dbReference type="EMBL" id="LT854255">
    <property type="protein sequence ID" value="SMR48853.1"/>
    <property type="molecule type" value="Genomic_DNA"/>
</dbReference>
<feature type="domain" description="AMP-dependent synthetase/ligase" evidence="1">
    <location>
        <begin position="1"/>
        <end position="59"/>
    </location>
</feature>
<dbReference type="PANTHER" id="PTHR24096:SF194">
    <property type="entry name" value="AMP-DEPENDENT SYNTHETASE_LIGASE DOMAIN-CONTAINING PROTEIN"/>
    <property type="match status" value="1"/>
</dbReference>
<accession>A0A2H1G5L6</accession>
<proteinExistence type="predicted"/>
<name>A0A2H1G5L6_ZYMTR</name>
<evidence type="ECO:0000259" key="2">
    <source>
        <dbReference type="Pfam" id="PF13193"/>
    </source>
</evidence>